<comment type="similarity">
    <text evidence="3 14">Belongs to the Nth/MutY family.</text>
</comment>
<dbReference type="SUPFAM" id="SSF48150">
    <property type="entry name" value="DNA-glycosylase"/>
    <property type="match status" value="1"/>
</dbReference>
<dbReference type="SMART" id="SM00478">
    <property type="entry name" value="ENDO3c"/>
    <property type="match status" value="1"/>
</dbReference>
<keyword evidence="17" id="KW-1185">Reference proteome</keyword>
<dbReference type="PANTHER" id="PTHR42944:SF1">
    <property type="entry name" value="ADENINE DNA GLYCOSYLASE"/>
    <property type="match status" value="1"/>
</dbReference>
<dbReference type="GO" id="GO:0051539">
    <property type="term" value="F:4 iron, 4 sulfur cluster binding"/>
    <property type="evidence" value="ECO:0007669"/>
    <property type="project" value="UniProtKB-UniRule"/>
</dbReference>
<dbReference type="CDD" id="cd00056">
    <property type="entry name" value="ENDO3c"/>
    <property type="match status" value="1"/>
</dbReference>
<comment type="function">
    <text evidence="2">Adenine glycosylase active on G-A mispairs. MutY also corrects error-prone DNA synthesis past GO lesions which are due to the oxidatively damaged form of guanine: 7,8-dihydro-8-oxoguanine (8-oxo-dGTP).</text>
</comment>
<evidence type="ECO:0000256" key="7">
    <source>
        <dbReference type="ARBA" id="ARBA00022723"/>
    </source>
</evidence>
<accession>A0A6M5YR67</accession>
<dbReference type="InterPro" id="IPR029119">
    <property type="entry name" value="MutY_C"/>
</dbReference>
<evidence type="ECO:0000256" key="9">
    <source>
        <dbReference type="ARBA" id="ARBA00022801"/>
    </source>
</evidence>
<dbReference type="Pfam" id="PF00730">
    <property type="entry name" value="HhH-GPD"/>
    <property type="match status" value="1"/>
</dbReference>
<evidence type="ECO:0000259" key="15">
    <source>
        <dbReference type="PROSITE" id="PS51462"/>
    </source>
</evidence>
<dbReference type="GO" id="GO:0034039">
    <property type="term" value="F:8-oxo-7,8-dihydroguanine DNA N-glycosylase activity"/>
    <property type="evidence" value="ECO:0007669"/>
    <property type="project" value="TreeGrafter"/>
</dbReference>
<evidence type="ECO:0000256" key="2">
    <source>
        <dbReference type="ARBA" id="ARBA00002933"/>
    </source>
</evidence>
<dbReference type="InterPro" id="IPR011257">
    <property type="entry name" value="DNA_glycosylase"/>
</dbReference>
<dbReference type="FunFam" id="1.10.340.30:FF:000002">
    <property type="entry name" value="Adenine DNA glycosylase"/>
    <property type="match status" value="1"/>
</dbReference>
<evidence type="ECO:0000256" key="10">
    <source>
        <dbReference type="ARBA" id="ARBA00023004"/>
    </source>
</evidence>
<organism evidence="16 17">
    <name type="scientific">Frigoriglobus tundricola</name>
    <dbReference type="NCBI Taxonomy" id="2774151"/>
    <lineage>
        <taxon>Bacteria</taxon>
        <taxon>Pseudomonadati</taxon>
        <taxon>Planctomycetota</taxon>
        <taxon>Planctomycetia</taxon>
        <taxon>Gemmatales</taxon>
        <taxon>Gemmataceae</taxon>
        <taxon>Frigoriglobus</taxon>
    </lineage>
</organism>
<dbReference type="GO" id="GO:0046872">
    <property type="term" value="F:metal ion binding"/>
    <property type="evidence" value="ECO:0007669"/>
    <property type="project" value="UniProtKB-UniRule"/>
</dbReference>
<dbReference type="SUPFAM" id="SSF55811">
    <property type="entry name" value="Nudix"/>
    <property type="match status" value="1"/>
</dbReference>
<dbReference type="GO" id="GO:0006284">
    <property type="term" value="P:base-excision repair"/>
    <property type="evidence" value="ECO:0007669"/>
    <property type="project" value="UniProtKB-UniRule"/>
</dbReference>
<sequence>MSFSLPPSWSGRTLTGLRTKLLNWFDKHQRDLPWRRAADGTAGGPRDPYRVWVSEVMLQQTTVTAVVPYFERFVAALPDVRALAAADEQRVLKLWEGLGYYRRARHLHAAAKALAEAHVDQLPDDPAVWDALPGVGRYILGAVLSQAFDRKLPIVEANSLRVLARLFGHRGDPRVGAGKAWVWTAAETVLPNARCGDFNQALMELGALVCTPTAPDCGACPLQGHCEAKRLGLQEQIPPKKKPPAITEVSEVGVVIRSGDTLLLCQRPADAGRWQNMWEVPHAPRAGDEDVSDAAVRVAKELTGLDVEPGVEVMTVKHGVTRYAITLVCVEAALVGGGAFAPGSYADAKWVTPADLAAYPVSSPQRKLMTALADPNRQPRLF</sequence>
<dbReference type="InterPro" id="IPR003265">
    <property type="entry name" value="HhH-GPD_domain"/>
</dbReference>
<evidence type="ECO:0000313" key="17">
    <source>
        <dbReference type="Proteomes" id="UP000503447"/>
    </source>
</evidence>
<dbReference type="GO" id="GO:0032357">
    <property type="term" value="F:oxidized purine DNA binding"/>
    <property type="evidence" value="ECO:0007669"/>
    <property type="project" value="TreeGrafter"/>
</dbReference>
<dbReference type="EMBL" id="CP053452">
    <property type="protein sequence ID" value="QJW95741.1"/>
    <property type="molecule type" value="Genomic_DNA"/>
</dbReference>
<dbReference type="InterPro" id="IPR015797">
    <property type="entry name" value="NUDIX_hydrolase-like_dom_sf"/>
</dbReference>
<evidence type="ECO:0000256" key="11">
    <source>
        <dbReference type="ARBA" id="ARBA00023014"/>
    </source>
</evidence>
<proteinExistence type="inferred from homology"/>
<dbReference type="GO" id="GO:0006298">
    <property type="term" value="P:mismatch repair"/>
    <property type="evidence" value="ECO:0007669"/>
    <property type="project" value="TreeGrafter"/>
</dbReference>
<dbReference type="EC" id="3.2.2.31" evidence="4 14"/>
<comment type="catalytic activity">
    <reaction evidence="1 14">
        <text>Hydrolyzes free adenine bases from 7,8-dihydro-8-oxoguanine:adenine mismatched double-stranded DNA, leaving an apurinic site.</text>
        <dbReference type="EC" id="3.2.2.31"/>
    </reaction>
</comment>
<reference evidence="17" key="1">
    <citation type="submission" date="2020-05" db="EMBL/GenBank/DDBJ databases">
        <title>Frigoriglobus tundricola gen. nov., sp. nov., a psychrotolerant cellulolytic planctomycete of the family Gemmataceae with two divergent copies of 16S rRNA gene.</title>
        <authorList>
            <person name="Kulichevskaya I.S."/>
            <person name="Ivanova A.A."/>
            <person name="Naumoff D.G."/>
            <person name="Beletsky A.V."/>
            <person name="Rijpstra W.I.C."/>
            <person name="Sinninghe Damste J.S."/>
            <person name="Mardanov A.V."/>
            <person name="Ravin N.V."/>
            <person name="Dedysh S.N."/>
        </authorList>
    </citation>
    <scope>NUCLEOTIDE SEQUENCE [LARGE SCALE GENOMIC DNA]</scope>
    <source>
        <strain evidence="17">PL17</strain>
    </source>
</reference>
<dbReference type="GO" id="GO:0000701">
    <property type="term" value="F:purine-specific mismatch base pair DNA N-glycosylase activity"/>
    <property type="evidence" value="ECO:0007669"/>
    <property type="project" value="UniProtKB-EC"/>
</dbReference>
<dbReference type="GO" id="GO:0035485">
    <property type="term" value="F:adenine/guanine mispair binding"/>
    <property type="evidence" value="ECO:0007669"/>
    <property type="project" value="TreeGrafter"/>
</dbReference>
<dbReference type="Gene3D" id="1.10.1670.10">
    <property type="entry name" value="Helix-hairpin-Helix base-excision DNA repair enzymes (C-terminal)"/>
    <property type="match status" value="1"/>
</dbReference>
<keyword evidence="7" id="KW-0479">Metal-binding</keyword>
<evidence type="ECO:0000256" key="1">
    <source>
        <dbReference type="ARBA" id="ARBA00000843"/>
    </source>
</evidence>
<dbReference type="CDD" id="cd03431">
    <property type="entry name" value="NUDIX_DNA_Glycosylase_C-MutY"/>
    <property type="match status" value="1"/>
</dbReference>
<name>A0A6M5YR67_9BACT</name>
<evidence type="ECO:0000313" key="16">
    <source>
        <dbReference type="EMBL" id="QJW95741.1"/>
    </source>
</evidence>
<dbReference type="PROSITE" id="PS51462">
    <property type="entry name" value="NUDIX"/>
    <property type="match status" value="1"/>
</dbReference>
<evidence type="ECO:0000256" key="6">
    <source>
        <dbReference type="ARBA" id="ARBA00022485"/>
    </source>
</evidence>
<keyword evidence="13 14" id="KW-0326">Glycosidase</keyword>
<evidence type="ECO:0000256" key="4">
    <source>
        <dbReference type="ARBA" id="ARBA00012045"/>
    </source>
</evidence>
<dbReference type="Pfam" id="PF14815">
    <property type="entry name" value="NUDIX_4"/>
    <property type="match status" value="1"/>
</dbReference>
<protein>
    <recommendedName>
        <fullName evidence="5 14">Adenine DNA glycosylase</fullName>
        <ecNumber evidence="4 14">3.2.2.31</ecNumber>
    </recommendedName>
</protein>
<dbReference type="InterPro" id="IPR005760">
    <property type="entry name" value="A/G_AdeGlyc_MutY"/>
</dbReference>
<evidence type="ECO:0000256" key="12">
    <source>
        <dbReference type="ARBA" id="ARBA00023204"/>
    </source>
</evidence>
<gene>
    <name evidence="16" type="ORF">FTUN_3295</name>
</gene>
<dbReference type="Proteomes" id="UP000503447">
    <property type="component" value="Chromosome"/>
</dbReference>
<dbReference type="InterPro" id="IPR000086">
    <property type="entry name" value="NUDIX_hydrolase_dom"/>
</dbReference>
<dbReference type="RefSeq" id="WP_171471472.1">
    <property type="nucleotide sequence ID" value="NZ_CP053452.2"/>
</dbReference>
<evidence type="ECO:0000256" key="8">
    <source>
        <dbReference type="ARBA" id="ARBA00022763"/>
    </source>
</evidence>
<evidence type="ECO:0000256" key="5">
    <source>
        <dbReference type="ARBA" id="ARBA00022023"/>
    </source>
</evidence>
<evidence type="ECO:0000256" key="3">
    <source>
        <dbReference type="ARBA" id="ARBA00008343"/>
    </source>
</evidence>
<dbReference type="SMART" id="SM00525">
    <property type="entry name" value="FES"/>
    <property type="match status" value="1"/>
</dbReference>
<dbReference type="Gene3D" id="1.10.340.30">
    <property type="entry name" value="Hypothetical protein, domain 2"/>
    <property type="match status" value="1"/>
</dbReference>
<keyword evidence="8 14" id="KW-0227">DNA damage</keyword>
<dbReference type="InterPro" id="IPR044298">
    <property type="entry name" value="MIG/MutY"/>
</dbReference>
<dbReference type="PANTHER" id="PTHR42944">
    <property type="entry name" value="ADENINE DNA GLYCOSYLASE"/>
    <property type="match status" value="1"/>
</dbReference>
<dbReference type="InterPro" id="IPR023170">
    <property type="entry name" value="HhH_base_excis_C"/>
</dbReference>
<dbReference type="NCBIfam" id="TIGR01084">
    <property type="entry name" value="mutY"/>
    <property type="match status" value="1"/>
</dbReference>
<keyword evidence="12" id="KW-0234">DNA repair</keyword>
<dbReference type="KEGG" id="ftj:FTUN_3295"/>
<keyword evidence="6" id="KW-0004">4Fe-4S</keyword>
<keyword evidence="10 14" id="KW-0408">Iron</keyword>
<keyword evidence="11" id="KW-0411">Iron-sulfur</keyword>
<dbReference type="InterPro" id="IPR003651">
    <property type="entry name" value="Endonuclease3_FeS-loop_motif"/>
</dbReference>
<evidence type="ECO:0000256" key="13">
    <source>
        <dbReference type="ARBA" id="ARBA00023295"/>
    </source>
</evidence>
<evidence type="ECO:0000256" key="14">
    <source>
        <dbReference type="RuleBase" id="RU365096"/>
    </source>
</evidence>
<dbReference type="Gene3D" id="3.90.79.10">
    <property type="entry name" value="Nucleoside Triphosphate Pyrophosphohydrolase"/>
    <property type="match status" value="1"/>
</dbReference>
<keyword evidence="9 16" id="KW-0378">Hydrolase</keyword>
<feature type="domain" description="Nudix hydrolase" evidence="15">
    <location>
        <begin position="247"/>
        <end position="374"/>
    </location>
</feature>
<comment type="cofactor">
    <cofactor evidence="14">
        <name>[4Fe-4S] cluster</name>
        <dbReference type="ChEBI" id="CHEBI:49883"/>
    </cofactor>
    <text evidence="14">Binds 1 [4Fe-4S] cluster.</text>
</comment>
<dbReference type="AlphaFoldDB" id="A0A6M5YR67"/>